<gene>
    <name evidence="10" type="primary">atpG</name>
    <name evidence="10" type="synonym">atpC</name>
    <name evidence="11" type="ORF">ISF26_19950</name>
</gene>
<evidence type="ECO:0000313" key="11">
    <source>
        <dbReference type="EMBL" id="UFP94011.1"/>
    </source>
</evidence>
<comment type="function">
    <text evidence="1 10">Produces ATP from ADP in the presence of a proton gradient across the membrane. The gamma chain is believed to be important in regulating ATPase activity and the flow of protons through the CF(0) complex.</text>
</comment>
<evidence type="ECO:0000256" key="1">
    <source>
        <dbReference type="ARBA" id="ARBA00003456"/>
    </source>
</evidence>
<protein>
    <recommendedName>
        <fullName evidence="10">ATP synthase gamma chain</fullName>
    </recommendedName>
    <alternativeName>
        <fullName evidence="10">ATP synthase F1 sector gamma subunit</fullName>
    </alternativeName>
    <alternativeName>
        <fullName evidence="10">F-ATPase gamma subunit</fullName>
    </alternativeName>
</protein>
<keyword evidence="12" id="KW-1185">Reference proteome</keyword>
<sequence>MPNLRGIRDRIKSVKNTQKITKAMRLVAAARVRRAQEQVLASRPFADRLVGLLFRLRSRLRFEDVQSPLMERRDVQKVLVLVIAGDRGLCGAYNSNIIRRTVQYLRELQQQGKQFALYLVGNKAISFFRRSNFPIAKTLANPDPNAPLEAANQLITDDILAPFLSGEYDQVELVYTRFVSLISSRPTIQTLLPLDPDALGQEDETFKLITKGGGFEVLREKQQVRTEPEFAADTIFEQDPTQLLDALLPLYLTSEILHALQEASASELAARMTAMSAASDNAKKLLSTLTIVYNKARQASITQEILEVVSGANA</sequence>
<dbReference type="RefSeq" id="WP_230841071.1">
    <property type="nucleotide sequence ID" value="NZ_CP063845.1"/>
</dbReference>
<dbReference type="InterPro" id="IPR000131">
    <property type="entry name" value="ATP_synth_F1_gsu"/>
</dbReference>
<dbReference type="CDD" id="cd12151">
    <property type="entry name" value="F1-ATPase_gamma"/>
    <property type="match status" value="1"/>
</dbReference>
<evidence type="ECO:0000256" key="2">
    <source>
        <dbReference type="ARBA" id="ARBA00004170"/>
    </source>
</evidence>
<dbReference type="Pfam" id="PF00231">
    <property type="entry name" value="ATP-synt"/>
    <property type="match status" value="1"/>
</dbReference>
<dbReference type="PROSITE" id="PS00153">
    <property type="entry name" value="ATPASE_GAMMA"/>
    <property type="match status" value="1"/>
</dbReference>
<dbReference type="Gene3D" id="3.40.1380.10">
    <property type="match status" value="1"/>
</dbReference>
<keyword evidence="7 10" id="KW-0472">Membrane</keyword>
<evidence type="ECO:0000256" key="10">
    <source>
        <dbReference type="HAMAP-Rule" id="MF_00815"/>
    </source>
</evidence>
<dbReference type="EMBL" id="CP063845">
    <property type="protein sequence ID" value="UFP94011.1"/>
    <property type="molecule type" value="Genomic_DNA"/>
</dbReference>
<evidence type="ECO:0000256" key="5">
    <source>
        <dbReference type="ARBA" id="ARBA00022781"/>
    </source>
</evidence>
<evidence type="ECO:0000256" key="8">
    <source>
        <dbReference type="ARBA" id="ARBA00023196"/>
    </source>
</evidence>
<dbReference type="PRINTS" id="PR00126">
    <property type="entry name" value="ATPASEGAMMA"/>
</dbReference>
<evidence type="ECO:0000256" key="7">
    <source>
        <dbReference type="ARBA" id="ARBA00023136"/>
    </source>
</evidence>
<dbReference type="NCBIfam" id="TIGR01146">
    <property type="entry name" value="ATPsyn_F1gamma"/>
    <property type="match status" value="1"/>
</dbReference>
<comment type="subunit">
    <text evidence="10">F-type ATPases have 2 components, CF(1) - the catalytic core - and CF(0) - the membrane proton channel. CF(1) has five subunits: alpha(3), beta(3), gamma(1), delta(1), epsilon(1). CF(0) has three main subunits: a, b and c.</text>
</comment>
<dbReference type="SUPFAM" id="SSF52943">
    <property type="entry name" value="ATP synthase (F1-ATPase), gamma subunit"/>
    <property type="match status" value="1"/>
</dbReference>
<comment type="similarity">
    <text evidence="3 10">Belongs to the ATPase gamma chain family.</text>
</comment>
<keyword evidence="10" id="KW-0997">Cell inner membrane</keyword>
<keyword evidence="9 10" id="KW-0066">ATP synthesis</keyword>
<accession>A0ABY3PK26</accession>
<dbReference type="HAMAP" id="MF_00815">
    <property type="entry name" value="ATP_synth_gamma_bact"/>
    <property type="match status" value="1"/>
</dbReference>
<dbReference type="PANTHER" id="PTHR11693:SF41">
    <property type="entry name" value="ATP SYNTHASE GAMMA CHAIN, CHLOROPLASTIC"/>
    <property type="match status" value="1"/>
</dbReference>
<evidence type="ECO:0000256" key="6">
    <source>
        <dbReference type="ARBA" id="ARBA00023065"/>
    </source>
</evidence>
<evidence type="ECO:0000313" key="12">
    <source>
        <dbReference type="Proteomes" id="UP001054846"/>
    </source>
</evidence>
<keyword evidence="6 10" id="KW-0406">Ion transport</keyword>
<keyword evidence="10" id="KW-1003">Cell membrane</keyword>
<evidence type="ECO:0000256" key="3">
    <source>
        <dbReference type="ARBA" id="ARBA00007681"/>
    </source>
</evidence>
<dbReference type="InterPro" id="IPR023632">
    <property type="entry name" value="ATP_synth_F1_gsu_CS"/>
</dbReference>
<keyword evidence="4 10" id="KW-0813">Transport</keyword>
<dbReference type="InterPro" id="IPR035968">
    <property type="entry name" value="ATP_synth_F1_ATPase_gsu"/>
</dbReference>
<dbReference type="PANTHER" id="PTHR11693">
    <property type="entry name" value="ATP SYNTHASE GAMMA CHAIN"/>
    <property type="match status" value="1"/>
</dbReference>
<organism evidence="11 12">
    <name type="scientific">Gloeobacter morelensis MG652769</name>
    <dbReference type="NCBI Taxonomy" id="2781736"/>
    <lineage>
        <taxon>Bacteria</taxon>
        <taxon>Bacillati</taxon>
        <taxon>Cyanobacteriota</taxon>
        <taxon>Cyanophyceae</taxon>
        <taxon>Gloeobacterales</taxon>
        <taxon>Gloeobacteraceae</taxon>
        <taxon>Gloeobacter</taxon>
        <taxon>Gloeobacter morelensis</taxon>
    </lineage>
</organism>
<comment type="subcellular location">
    <subcellularLocation>
        <location evidence="10">Cell inner membrane</location>
        <topology evidence="10">Peripheral membrane protein</topology>
    </subcellularLocation>
    <subcellularLocation>
        <location evidence="2">Membrane</location>
        <topology evidence="2">Peripheral membrane protein</topology>
    </subcellularLocation>
</comment>
<name>A0ABY3PK26_9CYAN</name>
<evidence type="ECO:0000256" key="4">
    <source>
        <dbReference type="ARBA" id="ARBA00022448"/>
    </source>
</evidence>
<evidence type="ECO:0000256" key="9">
    <source>
        <dbReference type="ARBA" id="ARBA00023310"/>
    </source>
</evidence>
<keyword evidence="8 10" id="KW-0139">CF(1)</keyword>
<keyword evidence="5 10" id="KW-0375">Hydrogen ion transport</keyword>
<dbReference type="Proteomes" id="UP001054846">
    <property type="component" value="Chromosome"/>
</dbReference>
<dbReference type="Gene3D" id="1.10.287.80">
    <property type="entry name" value="ATP synthase, gamma subunit, helix hairpin domain"/>
    <property type="match status" value="2"/>
</dbReference>
<reference evidence="11 12" key="1">
    <citation type="journal article" date="2021" name="Genome Biol. Evol.">
        <title>Complete Genome Sequencing of a Novel Gloeobacter Species from a Waterfall Cave in Mexico.</title>
        <authorList>
            <person name="Saw J.H."/>
            <person name="Cardona T."/>
            <person name="Montejano G."/>
        </authorList>
    </citation>
    <scope>NUCLEOTIDE SEQUENCE [LARGE SCALE GENOMIC DNA]</scope>
    <source>
        <strain evidence="11">MG652769</strain>
    </source>
</reference>
<dbReference type="NCBIfam" id="NF004145">
    <property type="entry name" value="PRK05621.1-2"/>
    <property type="match status" value="1"/>
</dbReference>
<proteinExistence type="inferred from homology"/>